<dbReference type="Proteomes" id="UP001420932">
    <property type="component" value="Unassembled WGS sequence"/>
</dbReference>
<name>A0AAP0I1N0_9MAGN</name>
<comment type="caution">
    <text evidence="1">The sequence shown here is derived from an EMBL/GenBank/DDBJ whole genome shotgun (WGS) entry which is preliminary data.</text>
</comment>
<keyword evidence="2" id="KW-1185">Reference proteome</keyword>
<evidence type="ECO:0000313" key="2">
    <source>
        <dbReference type="Proteomes" id="UP001420932"/>
    </source>
</evidence>
<sequence length="88" mass="10707">MTTTSSTSPRLHYHLFLFFEQEKERRGRGRYVRHNKTYLTKSIRDEVRPDERKGVVKETGRNHRSNKDERKLSFKVFWKPLLCKPPHH</sequence>
<accession>A0AAP0I1N0</accession>
<gene>
    <name evidence="1" type="ORF">Syun_022613</name>
</gene>
<protein>
    <submittedName>
        <fullName evidence="1">Uncharacterized protein</fullName>
    </submittedName>
</protein>
<dbReference type="AlphaFoldDB" id="A0AAP0I1N0"/>
<dbReference type="EMBL" id="JBBNAF010000010">
    <property type="protein sequence ID" value="KAK9106602.1"/>
    <property type="molecule type" value="Genomic_DNA"/>
</dbReference>
<evidence type="ECO:0000313" key="1">
    <source>
        <dbReference type="EMBL" id="KAK9106602.1"/>
    </source>
</evidence>
<reference evidence="1 2" key="1">
    <citation type="submission" date="2024-01" db="EMBL/GenBank/DDBJ databases">
        <title>Genome assemblies of Stephania.</title>
        <authorList>
            <person name="Yang L."/>
        </authorList>
    </citation>
    <scope>NUCLEOTIDE SEQUENCE [LARGE SCALE GENOMIC DNA]</scope>
    <source>
        <strain evidence="1">YNDBR</strain>
        <tissue evidence="1">Leaf</tissue>
    </source>
</reference>
<organism evidence="1 2">
    <name type="scientific">Stephania yunnanensis</name>
    <dbReference type="NCBI Taxonomy" id="152371"/>
    <lineage>
        <taxon>Eukaryota</taxon>
        <taxon>Viridiplantae</taxon>
        <taxon>Streptophyta</taxon>
        <taxon>Embryophyta</taxon>
        <taxon>Tracheophyta</taxon>
        <taxon>Spermatophyta</taxon>
        <taxon>Magnoliopsida</taxon>
        <taxon>Ranunculales</taxon>
        <taxon>Menispermaceae</taxon>
        <taxon>Menispermoideae</taxon>
        <taxon>Cissampelideae</taxon>
        <taxon>Stephania</taxon>
    </lineage>
</organism>
<proteinExistence type="predicted"/>